<accession>A0ACC1T933</accession>
<dbReference type="Proteomes" id="UP001148662">
    <property type="component" value="Unassembled WGS sequence"/>
</dbReference>
<gene>
    <name evidence="1" type="ORF">NM688_g2398</name>
</gene>
<sequence>MFEFQTITIFKALTKWKDKLLGQYIWIVTNHKALEFFKMQPRLSQRQTRWMEYMSHFDYDIEYIKGKINKVTDCLSWYYLNDTDSEKHLYDDYVSIDVCLDPKSEDLPQDHLIEVHVMEAAELEVHAIHESKNQSTSKGKLMAMISEEDLMPLRKQVKNDTSFLTSIYEGYADDPLFSKILKSVDDHKAFLLKDGLI</sequence>
<comment type="caution">
    <text evidence="1">The sequence shown here is derived from an EMBL/GenBank/DDBJ whole genome shotgun (WGS) entry which is preliminary data.</text>
</comment>
<evidence type="ECO:0000313" key="1">
    <source>
        <dbReference type="EMBL" id="KAJ3555758.1"/>
    </source>
</evidence>
<proteinExistence type="predicted"/>
<reference evidence="1" key="1">
    <citation type="submission" date="2022-07" db="EMBL/GenBank/DDBJ databases">
        <title>Genome Sequence of Phlebia brevispora.</title>
        <authorList>
            <person name="Buettner E."/>
        </authorList>
    </citation>
    <scope>NUCLEOTIDE SEQUENCE</scope>
    <source>
        <strain evidence="1">MPL23</strain>
    </source>
</reference>
<evidence type="ECO:0000313" key="2">
    <source>
        <dbReference type="Proteomes" id="UP001148662"/>
    </source>
</evidence>
<name>A0ACC1T933_9APHY</name>
<organism evidence="1 2">
    <name type="scientific">Phlebia brevispora</name>
    <dbReference type="NCBI Taxonomy" id="194682"/>
    <lineage>
        <taxon>Eukaryota</taxon>
        <taxon>Fungi</taxon>
        <taxon>Dikarya</taxon>
        <taxon>Basidiomycota</taxon>
        <taxon>Agaricomycotina</taxon>
        <taxon>Agaricomycetes</taxon>
        <taxon>Polyporales</taxon>
        <taxon>Meruliaceae</taxon>
        <taxon>Phlebia</taxon>
    </lineage>
</organism>
<keyword evidence="2" id="KW-1185">Reference proteome</keyword>
<protein>
    <submittedName>
        <fullName evidence="1">Uncharacterized protein</fullName>
    </submittedName>
</protein>
<dbReference type="EMBL" id="JANHOG010000301">
    <property type="protein sequence ID" value="KAJ3555758.1"/>
    <property type="molecule type" value="Genomic_DNA"/>
</dbReference>